<sequence length="150" mass="16232">MDVLGTSTYLQTQYANQNKAMAEATAKSIGGISKDSSKEEIENAVKSFETFMVEKVIKQVKDSFVGEEDNSDTMGMYKDLYMDKAITEIASQLVDQIGGDVTDDFVDQIMRNYGITGTSGAPTETAGQDNTKVSDDIARSNASTVQSIQA</sequence>
<gene>
    <name evidence="2" type="ORF">E7272_01760</name>
</gene>
<name>A0A927U7G2_9FIRM</name>
<evidence type="ECO:0000313" key="3">
    <source>
        <dbReference type="Proteomes" id="UP000766246"/>
    </source>
</evidence>
<protein>
    <recommendedName>
        <fullName evidence="4">Flagellar protein FlgJ N-terminal domain-containing protein</fullName>
    </recommendedName>
</protein>
<evidence type="ECO:0008006" key="4">
    <source>
        <dbReference type="Google" id="ProtNLM"/>
    </source>
</evidence>
<dbReference type="EMBL" id="SVER01000003">
    <property type="protein sequence ID" value="MBE5918546.1"/>
    <property type="molecule type" value="Genomic_DNA"/>
</dbReference>
<feature type="compositionally biased region" description="Polar residues" evidence="1">
    <location>
        <begin position="140"/>
        <end position="150"/>
    </location>
</feature>
<dbReference type="Proteomes" id="UP000766246">
    <property type="component" value="Unassembled WGS sequence"/>
</dbReference>
<reference evidence="2" key="1">
    <citation type="submission" date="2019-04" db="EMBL/GenBank/DDBJ databases">
        <title>Evolution of Biomass-Degrading Anaerobic Consortia Revealed by Metagenomics.</title>
        <authorList>
            <person name="Peng X."/>
        </authorList>
    </citation>
    <scope>NUCLEOTIDE SEQUENCE</scope>
    <source>
        <strain evidence="2">SIG311</strain>
    </source>
</reference>
<comment type="caution">
    <text evidence="2">The sequence shown here is derived from an EMBL/GenBank/DDBJ whole genome shotgun (WGS) entry which is preliminary data.</text>
</comment>
<feature type="compositionally biased region" description="Polar residues" evidence="1">
    <location>
        <begin position="116"/>
        <end position="131"/>
    </location>
</feature>
<dbReference type="AlphaFoldDB" id="A0A927U7G2"/>
<evidence type="ECO:0000256" key="1">
    <source>
        <dbReference type="SAM" id="MobiDB-lite"/>
    </source>
</evidence>
<evidence type="ECO:0000313" key="2">
    <source>
        <dbReference type="EMBL" id="MBE5918546.1"/>
    </source>
</evidence>
<accession>A0A927U7G2</accession>
<organism evidence="2 3">
    <name type="scientific">Pseudobutyrivibrio ruminis</name>
    <dbReference type="NCBI Taxonomy" id="46206"/>
    <lineage>
        <taxon>Bacteria</taxon>
        <taxon>Bacillati</taxon>
        <taxon>Bacillota</taxon>
        <taxon>Clostridia</taxon>
        <taxon>Lachnospirales</taxon>
        <taxon>Lachnospiraceae</taxon>
        <taxon>Pseudobutyrivibrio</taxon>
    </lineage>
</organism>
<proteinExistence type="predicted"/>
<feature type="region of interest" description="Disordered" evidence="1">
    <location>
        <begin position="116"/>
        <end position="150"/>
    </location>
</feature>